<dbReference type="VEuPathDB" id="FungiDB:BD410DRAFT_784174"/>
<dbReference type="Pfam" id="PF07081">
    <property type="entry name" value="DUF1349"/>
    <property type="match status" value="1"/>
</dbReference>
<evidence type="ECO:0008006" key="3">
    <source>
        <dbReference type="Google" id="ProtNLM"/>
    </source>
</evidence>
<accession>A0A4Y7QEM8</accession>
<organism evidence="1 2">
    <name type="scientific">Rickenella mellea</name>
    <dbReference type="NCBI Taxonomy" id="50990"/>
    <lineage>
        <taxon>Eukaryota</taxon>
        <taxon>Fungi</taxon>
        <taxon>Dikarya</taxon>
        <taxon>Basidiomycota</taxon>
        <taxon>Agaricomycotina</taxon>
        <taxon>Agaricomycetes</taxon>
        <taxon>Hymenochaetales</taxon>
        <taxon>Rickenellaceae</taxon>
        <taxon>Rickenella</taxon>
    </lineage>
</organism>
<dbReference type="PANTHER" id="PTHR35332">
    <property type="entry name" value="REGULATION OF ENOLASE PROTEIN 1"/>
    <property type="match status" value="1"/>
</dbReference>
<name>A0A4Y7QEM8_9AGAM</name>
<dbReference type="Gene3D" id="2.60.120.200">
    <property type="match status" value="1"/>
</dbReference>
<keyword evidence="2" id="KW-1185">Reference proteome</keyword>
<evidence type="ECO:0000313" key="1">
    <source>
        <dbReference type="EMBL" id="TDL26133.1"/>
    </source>
</evidence>
<reference evidence="1 2" key="1">
    <citation type="submission" date="2018-06" db="EMBL/GenBank/DDBJ databases">
        <title>A transcriptomic atlas of mushroom development highlights an independent origin of complex multicellularity.</title>
        <authorList>
            <consortium name="DOE Joint Genome Institute"/>
            <person name="Krizsan K."/>
            <person name="Almasi E."/>
            <person name="Merenyi Z."/>
            <person name="Sahu N."/>
            <person name="Viragh M."/>
            <person name="Koszo T."/>
            <person name="Mondo S."/>
            <person name="Kiss B."/>
            <person name="Balint B."/>
            <person name="Kues U."/>
            <person name="Barry K."/>
            <person name="Hegedus J.C."/>
            <person name="Henrissat B."/>
            <person name="Johnson J."/>
            <person name="Lipzen A."/>
            <person name="Ohm R."/>
            <person name="Nagy I."/>
            <person name="Pangilinan J."/>
            <person name="Yan J."/>
            <person name="Xiong Y."/>
            <person name="Grigoriev I.V."/>
            <person name="Hibbett D.S."/>
            <person name="Nagy L.G."/>
        </authorList>
    </citation>
    <scope>NUCLEOTIDE SEQUENCE [LARGE SCALE GENOMIC DNA]</scope>
    <source>
        <strain evidence="1 2">SZMC22713</strain>
    </source>
</reference>
<evidence type="ECO:0000313" key="2">
    <source>
        <dbReference type="Proteomes" id="UP000294933"/>
    </source>
</evidence>
<dbReference type="PANTHER" id="PTHR35332:SF2">
    <property type="entry name" value="REGULATION OF ENOLASE PROTEIN 1"/>
    <property type="match status" value="1"/>
</dbReference>
<proteinExistence type="predicted"/>
<dbReference type="OrthoDB" id="42525at2759"/>
<dbReference type="InterPro" id="IPR009784">
    <property type="entry name" value="DUF1349"/>
</dbReference>
<dbReference type="Proteomes" id="UP000294933">
    <property type="component" value="Unassembled WGS sequence"/>
</dbReference>
<dbReference type="STRING" id="50990.A0A4Y7QEM8"/>
<gene>
    <name evidence="1" type="ORF">BD410DRAFT_784174</name>
</gene>
<sequence length="178" mass="20025">MKLSAKAPTDYWRKPPSLDVDSAPKSLQTIPAKSFTRARVTVSASWTRLYDQGGLFILFPQSAEGKQFWLKTGIEFYNNQPNLSTVAAREWADWSLLPLSSNSITVEIERENKDGMGKGPSLWIYLVEGNKRTAVREVTWAFEKDDDDIQVGVYAARPTVEGDAEDALEVSFEDFVLE</sequence>
<dbReference type="AlphaFoldDB" id="A0A4Y7QEM8"/>
<protein>
    <recommendedName>
        <fullName evidence="3">DUF1349-domain-containing protein</fullName>
    </recommendedName>
</protein>
<dbReference type="EMBL" id="ML170162">
    <property type="protein sequence ID" value="TDL26133.1"/>
    <property type="molecule type" value="Genomic_DNA"/>
</dbReference>